<keyword evidence="2" id="KW-1185">Reference proteome</keyword>
<protein>
    <submittedName>
        <fullName evidence="1">Sister chromatid cohesion DCC1</fullName>
    </submittedName>
</protein>
<evidence type="ECO:0000313" key="1">
    <source>
        <dbReference type="EMBL" id="PAV18820.1"/>
    </source>
</evidence>
<evidence type="ECO:0000313" key="2">
    <source>
        <dbReference type="Proteomes" id="UP000217199"/>
    </source>
</evidence>
<comment type="caution">
    <text evidence="1">The sequence shown here is derived from an EMBL/GenBank/DDBJ whole genome shotgun (WGS) entry which is preliminary data.</text>
</comment>
<gene>
    <name evidence="1" type="ORF">PNOK_0566300</name>
</gene>
<proteinExistence type="predicted"/>
<organism evidence="1 2">
    <name type="scientific">Pyrrhoderma noxium</name>
    <dbReference type="NCBI Taxonomy" id="2282107"/>
    <lineage>
        <taxon>Eukaryota</taxon>
        <taxon>Fungi</taxon>
        <taxon>Dikarya</taxon>
        <taxon>Basidiomycota</taxon>
        <taxon>Agaricomycotina</taxon>
        <taxon>Agaricomycetes</taxon>
        <taxon>Hymenochaetales</taxon>
        <taxon>Hymenochaetaceae</taxon>
        <taxon>Pyrrhoderma</taxon>
    </lineage>
</organism>
<dbReference type="OrthoDB" id="276989at2759"/>
<dbReference type="GO" id="GO:0031390">
    <property type="term" value="C:Ctf18 RFC-like complex"/>
    <property type="evidence" value="ECO:0007669"/>
    <property type="project" value="InterPro"/>
</dbReference>
<sequence length="70" mass="7608">MSQSDFSIVFGANSKEIKGSGKYKLVELPKELLAIIESGTQQCISIRGRPDDDAVVCTADKTYGIRAEMP</sequence>
<dbReference type="InterPro" id="IPR019128">
    <property type="entry name" value="Dcc1"/>
</dbReference>
<dbReference type="InParanoid" id="A0A286UGR5"/>
<dbReference type="GO" id="GO:0007064">
    <property type="term" value="P:mitotic sister chromatid cohesion"/>
    <property type="evidence" value="ECO:0007669"/>
    <property type="project" value="InterPro"/>
</dbReference>
<accession>A0A286UGR5</accession>
<name>A0A286UGR5_9AGAM</name>
<dbReference type="Pfam" id="PF09724">
    <property type="entry name" value="Dcc1"/>
    <property type="match status" value="1"/>
</dbReference>
<reference evidence="1 2" key="1">
    <citation type="journal article" date="2017" name="Mol. Ecol.">
        <title>Comparative and population genomic landscape of Phellinus noxius: A hypervariable fungus causing root rot in trees.</title>
        <authorList>
            <person name="Chung C.L."/>
            <person name="Lee T.J."/>
            <person name="Akiba M."/>
            <person name="Lee H.H."/>
            <person name="Kuo T.H."/>
            <person name="Liu D."/>
            <person name="Ke H.M."/>
            <person name="Yokoi T."/>
            <person name="Roa M.B."/>
            <person name="Lu M.J."/>
            <person name="Chang Y.Y."/>
            <person name="Ann P.J."/>
            <person name="Tsai J.N."/>
            <person name="Chen C.Y."/>
            <person name="Tzean S.S."/>
            <person name="Ota Y."/>
            <person name="Hattori T."/>
            <person name="Sahashi N."/>
            <person name="Liou R.F."/>
            <person name="Kikuchi T."/>
            <person name="Tsai I.J."/>
        </authorList>
    </citation>
    <scope>NUCLEOTIDE SEQUENCE [LARGE SCALE GENOMIC DNA]</scope>
    <source>
        <strain evidence="1 2">FFPRI411160</strain>
    </source>
</reference>
<dbReference type="EMBL" id="NBII01000005">
    <property type="protein sequence ID" value="PAV18820.1"/>
    <property type="molecule type" value="Genomic_DNA"/>
</dbReference>
<dbReference type="Proteomes" id="UP000217199">
    <property type="component" value="Unassembled WGS sequence"/>
</dbReference>
<dbReference type="AlphaFoldDB" id="A0A286UGR5"/>